<dbReference type="AlphaFoldDB" id="A0A226CZJ6"/>
<keyword evidence="2" id="KW-0732">Signal</keyword>
<feature type="chain" id="PRO_5012081773" evidence="2">
    <location>
        <begin position="22"/>
        <end position="415"/>
    </location>
</feature>
<dbReference type="OMA" id="IVWIAFR"/>
<accession>A0A226CZJ6</accession>
<sequence length="415" mass="47176">MRPYLYFILVYTFALYSKTSGFDNDLQQAFEIAHSNFDPEATDDCSPKETLKTLKFLRLNSSRLKDQGLKEDESGFPVDCSLRKTNLGKLRHFLLEKGFLQNLGSLHLINYQDTNLKLHCNPSDEYMWRSRGLGEKDAEDDEFQKKGHSGSNLNIVSPQGYLYFRKYICFSKKCTHTFYVVTRPHPKLDFPLQANEHEKFAFKCTINPCTTTSCELGGKSNKPRPQHPYNMKLRVPLSVFKNKTYAKGIAEKYGCDDEKGVRVKEPIYLTMTNDSGDALYGAWNANGTMEAMTAVAKKTSSDSTKLFYINVDITDVSDNHRGDYECLVIDGNGIPSTPTVHSLHKYKRFSGKGKLHVRKVIMTIIPGVIVGAILVLMCIVWIAFRKRDKMEYDDGTPYAKQELVSPAEEQKDAKV</sequence>
<dbReference type="Proteomes" id="UP000198287">
    <property type="component" value="Unassembled WGS sequence"/>
</dbReference>
<comment type="caution">
    <text evidence="3">The sequence shown here is derived from an EMBL/GenBank/DDBJ whole genome shotgun (WGS) entry which is preliminary data.</text>
</comment>
<evidence type="ECO:0000256" key="1">
    <source>
        <dbReference type="SAM" id="Phobius"/>
    </source>
</evidence>
<keyword evidence="1" id="KW-0472">Membrane</keyword>
<feature type="transmembrane region" description="Helical" evidence="1">
    <location>
        <begin position="360"/>
        <end position="384"/>
    </location>
</feature>
<keyword evidence="4" id="KW-1185">Reference proteome</keyword>
<evidence type="ECO:0000313" key="3">
    <source>
        <dbReference type="EMBL" id="OXA38044.1"/>
    </source>
</evidence>
<name>A0A226CZJ6_FOLCA</name>
<gene>
    <name evidence="3" type="ORF">Fcan01_27187</name>
</gene>
<evidence type="ECO:0000256" key="2">
    <source>
        <dbReference type="SAM" id="SignalP"/>
    </source>
</evidence>
<keyword evidence="1" id="KW-0812">Transmembrane</keyword>
<dbReference type="EMBL" id="LNIX01000049">
    <property type="protein sequence ID" value="OXA38044.1"/>
    <property type="molecule type" value="Genomic_DNA"/>
</dbReference>
<evidence type="ECO:0000313" key="4">
    <source>
        <dbReference type="Proteomes" id="UP000198287"/>
    </source>
</evidence>
<dbReference type="OrthoDB" id="8297374at2759"/>
<proteinExistence type="predicted"/>
<organism evidence="3 4">
    <name type="scientific">Folsomia candida</name>
    <name type="common">Springtail</name>
    <dbReference type="NCBI Taxonomy" id="158441"/>
    <lineage>
        <taxon>Eukaryota</taxon>
        <taxon>Metazoa</taxon>
        <taxon>Ecdysozoa</taxon>
        <taxon>Arthropoda</taxon>
        <taxon>Hexapoda</taxon>
        <taxon>Collembola</taxon>
        <taxon>Entomobryomorpha</taxon>
        <taxon>Isotomoidea</taxon>
        <taxon>Isotomidae</taxon>
        <taxon>Proisotominae</taxon>
        <taxon>Folsomia</taxon>
    </lineage>
</organism>
<protein>
    <submittedName>
        <fullName evidence="3">Erythroid membrane-associated protein</fullName>
    </submittedName>
</protein>
<keyword evidence="1" id="KW-1133">Transmembrane helix</keyword>
<feature type="signal peptide" evidence="2">
    <location>
        <begin position="1"/>
        <end position="21"/>
    </location>
</feature>
<reference evidence="3 4" key="1">
    <citation type="submission" date="2015-12" db="EMBL/GenBank/DDBJ databases">
        <title>The genome of Folsomia candida.</title>
        <authorList>
            <person name="Faddeeva A."/>
            <person name="Derks M.F."/>
            <person name="Anvar Y."/>
            <person name="Smit S."/>
            <person name="Van Straalen N."/>
            <person name="Roelofs D."/>
        </authorList>
    </citation>
    <scope>NUCLEOTIDE SEQUENCE [LARGE SCALE GENOMIC DNA]</scope>
    <source>
        <strain evidence="3 4">VU population</strain>
        <tissue evidence="3">Whole body</tissue>
    </source>
</reference>